<organism evidence="2 3">
    <name type="scientific">Ancylobacter crimeensis</name>
    <dbReference type="NCBI Taxonomy" id="2579147"/>
    <lineage>
        <taxon>Bacteria</taxon>
        <taxon>Pseudomonadati</taxon>
        <taxon>Pseudomonadota</taxon>
        <taxon>Alphaproteobacteria</taxon>
        <taxon>Hyphomicrobiales</taxon>
        <taxon>Xanthobacteraceae</taxon>
        <taxon>Ancylobacter</taxon>
    </lineage>
</organism>
<protein>
    <submittedName>
        <fullName evidence="2">Sodium:proton antiporter</fullName>
    </submittedName>
</protein>
<keyword evidence="3" id="KW-1185">Reference proteome</keyword>
<feature type="transmembrane region" description="Helical" evidence="1">
    <location>
        <begin position="66"/>
        <end position="86"/>
    </location>
</feature>
<feature type="transmembrane region" description="Helical" evidence="1">
    <location>
        <begin position="372"/>
        <end position="396"/>
    </location>
</feature>
<feature type="transmembrane region" description="Helical" evidence="1">
    <location>
        <begin position="98"/>
        <end position="119"/>
    </location>
</feature>
<keyword evidence="1" id="KW-0472">Membrane</keyword>
<dbReference type="RefSeq" id="WP_247026249.1">
    <property type="nucleotide sequence ID" value="NZ_JALKCH010000002.1"/>
</dbReference>
<name>A0ABT0D781_9HYPH</name>
<feature type="transmembrane region" description="Helical" evidence="1">
    <location>
        <begin position="131"/>
        <end position="152"/>
    </location>
</feature>
<feature type="transmembrane region" description="Helical" evidence="1">
    <location>
        <begin position="299"/>
        <end position="316"/>
    </location>
</feature>
<dbReference type="EMBL" id="JALKCH010000002">
    <property type="protein sequence ID" value="MCK0195803.1"/>
    <property type="molecule type" value="Genomic_DNA"/>
</dbReference>
<feature type="transmembrane region" description="Helical" evidence="1">
    <location>
        <begin position="172"/>
        <end position="196"/>
    </location>
</feature>
<dbReference type="InterPro" id="IPR031566">
    <property type="entry name" value="CitMHS_2"/>
</dbReference>
<keyword evidence="1" id="KW-1133">Transmembrane helix</keyword>
<feature type="transmembrane region" description="Helical" evidence="1">
    <location>
        <begin position="208"/>
        <end position="226"/>
    </location>
</feature>
<feature type="transmembrane region" description="Helical" evidence="1">
    <location>
        <begin position="263"/>
        <end position="287"/>
    </location>
</feature>
<evidence type="ECO:0000313" key="2">
    <source>
        <dbReference type="EMBL" id="MCK0195803.1"/>
    </source>
</evidence>
<feature type="transmembrane region" description="Helical" evidence="1">
    <location>
        <begin position="416"/>
        <end position="440"/>
    </location>
</feature>
<dbReference type="Proteomes" id="UP001203284">
    <property type="component" value="Unassembled WGS sequence"/>
</dbReference>
<evidence type="ECO:0000256" key="1">
    <source>
        <dbReference type="SAM" id="Phobius"/>
    </source>
</evidence>
<feature type="transmembrane region" description="Helical" evidence="1">
    <location>
        <begin position="331"/>
        <end position="351"/>
    </location>
</feature>
<feature type="transmembrane region" description="Helical" evidence="1">
    <location>
        <begin position="32"/>
        <end position="54"/>
    </location>
</feature>
<keyword evidence="1" id="KW-0812">Transmembrane</keyword>
<evidence type="ECO:0000313" key="3">
    <source>
        <dbReference type="Proteomes" id="UP001203284"/>
    </source>
</evidence>
<sequence length="476" mass="50397">MTGGGLFLAVMFSGMGVVPALAAEGGPDGASLSLFWGIPFAGILLSIALMPLLAARVWHHHSGKIALFWALAFLMPFGAVFGVEAAAHALVHAALAEYVPFIVLLFTLFTVAGGILLTGNINGTPAVNTGLLAIGTLLASVIGTTGASMVMIRPLLRANDHRHHNVHPVVFFIFLVSNIGGALTPLGDPPLFLGFLKGVDFFWTTRHLALETALLVGLLLAAFYWMDRYFQAREAALPKRADPTPDTGGDLPLGLRGRRNLPVLAGVIVVILASAAWQPGIAFHILGTDVPLQAVLRDVALLALAGLSLAMTPAFIRERNGFDWEPIAEVARLFAAIFLAIVPVIAMLRAGSEGPMGGLVALVTRPDGEPFVPGYFWMTGVLSAFLDNAPTYLVFFNLAGGDAATLMTTHARTLEAISAGAVFMGALTYVGNAPNFMVLAIARSRGVRMPGFFGYIGWSALFLLPGFVLVTWLSFL</sequence>
<accession>A0ABT0D781</accession>
<dbReference type="Pfam" id="PF16980">
    <property type="entry name" value="CitMHS_2"/>
    <property type="match status" value="1"/>
</dbReference>
<proteinExistence type="predicted"/>
<comment type="caution">
    <text evidence="2">The sequence shown here is derived from an EMBL/GenBank/DDBJ whole genome shotgun (WGS) entry which is preliminary data.</text>
</comment>
<feature type="transmembrane region" description="Helical" evidence="1">
    <location>
        <begin position="452"/>
        <end position="475"/>
    </location>
</feature>
<gene>
    <name evidence="2" type="ORF">MWN34_02660</name>
</gene>
<reference evidence="2 3" key="1">
    <citation type="submission" date="2022-04" db="EMBL/GenBank/DDBJ databases">
        <authorList>
            <person name="Grouzdev D.S."/>
            <person name="Pantiukh K.S."/>
            <person name="Krutkina M.S."/>
        </authorList>
    </citation>
    <scope>NUCLEOTIDE SEQUENCE [LARGE SCALE GENOMIC DNA]</scope>
    <source>
        <strain evidence="2 3">6x-1</strain>
    </source>
</reference>